<sequence>MIKRCPEHGFFRGESCACGSAGQIVLEEERSERLGRLVAGALRHFPDDLGLVMDPRGWVDLDALSEAIGTRYRWANKRLVIALVQSDPKERYEIREGKIRAKYGHSVGVSLDYPKNRLAALYYGANEEEADRILEVGLKAATQRYVHLSTTPEKAWHVGTFRTNSPRVIRVDAEAAMRAGVKMMTVSPDIVISENVPPEHLSPVPFSHPSSEG</sequence>
<organism evidence="6 7">
    <name type="scientific">Methanothrix harundinacea (strain 6Ac)</name>
    <name type="common">Methanosaeta harundinacea</name>
    <dbReference type="NCBI Taxonomy" id="1110509"/>
    <lineage>
        <taxon>Archaea</taxon>
        <taxon>Methanobacteriati</taxon>
        <taxon>Methanobacteriota</taxon>
        <taxon>Stenosarchaea group</taxon>
        <taxon>Methanomicrobia</taxon>
        <taxon>Methanotrichales</taxon>
        <taxon>Methanotrichaceae</taxon>
        <taxon>Methanothrix</taxon>
    </lineage>
</organism>
<evidence type="ECO:0000256" key="4">
    <source>
        <dbReference type="ARBA" id="ARBA00025212"/>
    </source>
</evidence>
<dbReference type="HOGENOM" id="CLU_052998_4_1_2"/>
<dbReference type="EMBL" id="CP003117">
    <property type="protein sequence ID" value="AET65219.1"/>
    <property type="molecule type" value="Genomic_DNA"/>
</dbReference>
<dbReference type="EC" id="2.7.1.-" evidence="5"/>
<evidence type="ECO:0000256" key="1">
    <source>
        <dbReference type="ARBA" id="ARBA00009836"/>
    </source>
</evidence>
<dbReference type="AlphaFoldDB" id="G7WPL8"/>
<dbReference type="PATRIC" id="fig|1110509.7.peg.2066"/>
<dbReference type="InterPro" id="IPR022928">
    <property type="entry name" value="RNA_2'-PTrans_KptA"/>
</dbReference>
<dbReference type="InterPro" id="IPR042081">
    <property type="entry name" value="RNA_2'-PTrans_C"/>
</dbReference>
<dbReference type="SUPFAM" id="SSF56399">
    <property type="entry name" value="ADP-ribosylation"/>
    <property type="match status" value="1"/>
</dbReference>
<dbReference type="GO" id="GO:0000215">
    <property type="term" value="F:tRNA 2'-phosphotransferase activity"/>
    <property type="evidence" value="ECO:0007669"/>
    <property type="project" value="TreeGrafter"/>
</dbReference>
<keyword evidence="7" id="KW-1185">Reference proteome</keyword>
<dbReference type="InterPro" id="IPR002745">
    <property type="entry name" value="Ptrans_KptA/Tpt1"/>
</dbReference>
<comment type="similarity">
    <text evidence="1 5">Belongs to the KptA/TPT1 family.</text>
</comment>
<keyword evidence="3 5" id="KW-0520">NAD</keyword>
<keyword evidence="2 5" id="KW-0808">Transferase</keyword>
<protein>
    <recommendedName>
        <fullName evidence="5">Probable RNA 2'-phosphotransferase</fullName>
        <ecNumber evidence="5">2.7.1.-</ecNumber>
    </recommendedName>
</protein>
<dbReference type="Pfam" id="PF01885">
    <property type="entry name" value="PTS_2-RNA"/>
    <property type="match status" value="1"/>
</dbReference>
<dbReference type="GO" id="GO:0006388">
    <property type="term" value="P:tRNA splicing, via endonucleolytic cleavage and ligation"/>
    <property type="evidence" value="ECO:0007669"/>
    <property type="project" value="UniProtKB-UniRule"/>
</dbReference>
<dbReference type="GeneID" id="12511034"/>
<evidence type="ECO:0000256" key="5">
    <source>
        <dbReference type="HAMAP-Rule" id="MF_00299"/>
    </source>
</evidence>
<dbReference type="HAMAP" id="MF_00299">
    <property type="entry name" value="KptA"/>
    <property type="match status" value="1"/>
</dbReference>
<dbReference type="PANTHER" id="PTHR12684:SF2">
    <property type="entry name" value="TRNA 2'-PHOSPHOTRANSFERASE 1"/>
    <property type="match status" value="1"/>
</dbReference>
<evidence type="ECO:0000313" key="7">
    <source>
        <dbReference type="Proteomes" id="UP000005877"/>
    </source>
</evidence>
<accession>G7WPL8</accession>
<evidence type="ECO:0000256" key="2">
    <source>
        <dbReference type="ARBA" id="ARBA00022679"/>
    </source>
</evidence>
<proteinExistence type="inferred from homology"/>
<evidence type="ECO:0000313" key="6">
    <source>
        <dbReference type="EMBL" id="AET65219.1"/>
    </source>
</evidence>
<dbReference type="PANTHER" id="PTHR12684">
    <property type="entry name" value="PUTATIVE PHOSPHOTRANSFERASE"/>
    <property type="match status" value="1"/>
</dbReference>
<evidence type="ECO:0000256" key="3">
    <source>
        <dbReference type="ARBA" id="ARBA00023027"/>
    </source>
</evidence>
<comment type="function">
    <text evidence="4 5">Removes the 2'-phosphate from RNA via an intermediate in which the phosphate is ADP-ribosylated by NAD followed by a presumed transesterification to release the RNA and generate ADP-ribose 1''-2''-cyclic phosphate (APPR&gt;P). May function as an ADP-ribosylase.</text>
</comment>
<dbReference type="RefSeq" id="WP_014587397.1">
    <property type="nucleotide sequence ID" value="NC_017527.1"/>
</dbReference>
<dbReference type="Gene3D" id="1.10.10.970">
    <property type="entry name" value="RNA 2'-phosphotransferase, Tpt1/KptA family, N-terminal domain"/>
    <property type="match status" value="1"/>
</dbReference>
<dbReference type="KEGG" id="mhi:Mhar_1862"/>
<dbReference type="Proteomes" id="UP000005877">
    <property type="component" value="Chromosome"/>
</dbReference>
<dbReference type="OrthoDB" id="24376at2157"/>
<dbReference type="NCBIfam" id="NF002015">
    <property type="entry name" value="PRK00819.1-5"/>
    <property type="match status" value="1"/>
</dbReference>
<dbReference type="InterPro" id="IPR042080">
    <property type="entry name" value="RNA_2'-PTrans_N"/>
</dbReference>
<dbReference type="GO" id="GO:0003950">
    <property type="term" value="F:NAD+ poly-ADP-ribosyltransferase activity"/>
    <property type="evidence" value="ECO:0007669"/>
    <property type="project" value="InterPro"/>
</dbReference>
<gene>
    <name evidence="5" type="primary">kptA</name>
    <name evidence="6" type="ordered locus">Mhar_1862</name>
</gene>
<dbReference type="Gene3D" id="3.20.170.30">
    <property type="match status" value="1"/>
</dbReference>
<name>G7WPL8_METH6</name>
<dbReference type="STRING" id="1110509.Mhar_1862"/>
<reference evidence="6 7" key="1">
    <citation type="journal article" date="2012" name="PLoS ONE">
        <title>The genome characteristics and predicted function of methyl-group oxidation pathway in the obligate aceticlastic methanogens, Methanosaeta spp.</title>
        <authorList>
            <person name="Zhu J."/>
            <person name="Zheng H."/>
            <person name="Ai G."/>
            <person name="Zhang G."/>
            <person name="Liu D."/>
            <person name="Liu X."/>
            <person name="Dong X."/>
        </authorList>
    </citation>
    <scope>NUCLEOTIDE SEQUENCE [LARGE SCALE GENOMIC DNA]</scope>
    <source>
        <strain evidence="6 7">6Ac</strain>
    </source>
</reference>